<dbReference type="Gene3D" id="3.40.50.1820">
    <property type="entry name" value="alpha/beta hydrolase"/>
    <property type="match status" value="1"/>
</dbReference>
<evidence type="ECO:0000259" key="2">
    <source>
        <dbReference type="Pfam" id="PF12697"/>
    </source>
</evidence>
<gene>
    <name evidence="3" type="ORF">G5B40_17330</name>
</gene>
<dbReference type="KEGG" id="hdh:G5B40_17330"/>
<dbReference type="PANTHER" id="PTHR46118:SF4">
    <property type="entry name" value="PROTEIN ABHD11"/>
    <property type="match status" value="1"/>
</dbReference>
<dbReference type="GO" id="GO:0052689">
    <property type="term" value="F:carboxylic ester hydrolase activity"/>
    <property type="evidence" value="ECO:0007669"/>
    <property type="project" value="TreeGrafter"/>
</dbReference>
<keyword evidence="1 3" id="KW-0378">Hydrolase</keyword>
<evidence type="ECO:0000313" key="4">
    <source>
        <dbReference type="Proteomes" id="UP000503336"/>
    </source>
</evidence>
<accession>A0A7L5C3F3</accession>
<dbReference type="SUPFAM" id="SSF53474">
    <property type="entry name" value="alpha/beta-Hydrolases"/>
    <property type="match status" value="1"/>
</dbReference>
<protein>
    <submittedName>
        <fullName evidence="3">Alpha/beta fold hydrolase</fullName>
    </submittedName>
</protein>
<dbReference type="InterPro" id="IPR029058">
    <property type="entry name" value="AB_hydrolase_fold"/>
</dbReference>
<dbReference type="InterPro" id="IPR000073">
    <property type="entry name" value="AB_hydrolase_1"/>
</dbReference>
<reference evidence="3 4" key="1">
    <citation type="submission" date="2020-02" db="EMBL/GenBank/DDBJ databases">
        <title>complete genome sequence of Rhodobacteraceae bacterium.</title>
        <authorList>
            <person name="Park J."/>
            <person name="Kim Y.-S."/>
            <person name="Kim K.-H."/>
        </authorList>
    </citation>
    <scope>NUCLEOTIDE SEQUENCE [LARGE SCALE GENOMIC DNA]</scope>
    <source>
        <strain evidence="3 4">RR4-56</strain>
    </source>
</reference>
<organism evidence="3 4">
    <name type="scientific">Pikeienuella piscinae</name>
    <dbReference type="NCBI Taxonomy" id="2748098"/>
    <lineage>
        <taxon>Bacteria</taxon>
        <taxon>Pseudomonadati</taxon>
        <taxon>Pseudomonadota</taxon>
        <taxon>Alphaproteobacteria</taxon>
        <taxon>Rhodobacterales</taxon>
        <taxon>Paracoccaceae</taxon>
        <taxon>Pikeienuella</taxon>
    </lineage>
</organism>
<feature type="domain" description="AB hydrolase-1" evidence="2">
    <location>
        <begin position="28"/>
        <end position="258"/>
    </location>
</feature>
<dbReference type="PRINTS" id="PR00111">
    <property type="entry name" value="ABHYDROLASE"/>
</dbReference>
<dbReference type="PANTHER" id="PTHR46118">
    <property type="entry name" value="PROTEIN ABHD11"/>
    <property type="match status" value="1"/>
</dbReference>
<dbReference type="Pfam" id="PF12697">
    <property type="entry name" value="Abhydrolase_6"/>
    <property type="match status" value="1"/>
</dbReference>
<evidence type="ECO:0000313" key="3">
    <source>
        <dbReference type="EMBL" id="QIE57046.1"/>
    </source>
</evidence>
<sequence length="268" mass="29298">MRQTIRRVELVELAITEYEATRETPPPLVLAPGLFGAARNWRALAKRMCARRRVVAVDMRNHGASPWSDRHDYPAMAGDLAALIQRLGAPAAVLGHSMGGKAAMALAETRPELVERLIVADIAPVAYDHDLFAEIEAMRAVPLAGMTRRAEVEAALAPRIEAPAVRSFLAQSAILDEAPRWSLNLDALEAHMDALTGYPELGGRYEGPVLMLYGAVSDYVTPAHHDAILERFPAARFQALEGAGHWLHADRPREFLDAVNGFLDEGVD</sequence>
<proteinExistence type="predicted"/>
<name>A0A7L5C3F3_9RHOB</name>
<dbReference type="Proteomes" id="UP000503336">
    <property type="component" value="Chromosome"/>
</dbReference>
<dbReference type="EMBL" id="CP049056">
    <property type="protein sequence ID" value="QIE57046.1"/>
    <property type="molecule type" value="Genomic_DNA"/>
</dbReference>
<evidence type="ECO:0000256" key="1">
    <source>
        <dbReference type="ARBA" id="ARBA00022801"/>
    </source>
</evidence>
<keyword evidence="4" id="KW-1185">Reference proteome</keyword>
<dbReference type="AlphaFoldDB" id="A0A7L5C3F3"/>